<dbReference type="InterPro" id="IPR052894">
    <property type="entry name" value="AsmA-related"/>
</dbReference>
<dbReference type="InterPro" id="IPR025263">
    <property type="entry name" value="YhdP_central"/>
</dbReference>
<feature type="domain" description="YhdP central" evidence="2">
    <location>
        <begin position="416"/>
        <end position="746"/>
    </location>
</feature>
<feature type="domain" description="YhdP central" evidence="2">
    <location>
        <begin position="1028"/>
        <end position="1151"/>
    </location>
</feature>
<keyword evidence="4" id="KW-1185">Reference proteome</keyword>
<reference evidence="3 4" key="1">
    <citation type="submission" date="2017-09" db="EMBL/GenBank/DDBJ databases">
        <title>Biodiversity and function of Thalassospira species in the particle-attached aromatic-hydrocarbon-degrading consortia from the surface seawater of the China South Sea.</title>
        <authorList>
            <person name="Dong C."/>
            <person name="Lai Q."/>
            <person name="Shao Z."/>
        </authorList>
    </citation>
    <scope>NUCLEOTIDE SEQUENCE [LARGE SCALE GENOMIC DNA]</scope>
    <source>
        <strain evidence="3 4">139Z-12</strain>
    </source>
</reference>
<evidence type="ECO:0000259" key="2">
    <source>
        <dbReference type="Pfam" id="PF13116"/>
    </source>
</evidence>
<dbReference type="RefSeq" id="WP_101303712.1">
    <property type="nucleotide sequence ID" value="NZ_NXGX01000006.1"/>
</dbReference>
<feature type="compositionally biased region" description="Polar residues" evidence="1">
    <location>
        <begin position="153"/>
        <end position="174"/>
    </location>
</feature>
<evidence type="ECO:0000313" key="4">
    <source>
        <dbReference type="Proteomes" id="UP000233332"/>
    </source>
</evidence>
<dbReference type="PANTHER" id="PTHR30441">
    <property type="entry name" value="DUF748 DOMAIN-CONTAINING PROTEIN"/>
    <property type="match status" value="1"/>
</dbReference>
<name>A0A2N3L3N5_9PROT</name>
<dbReference type="GO" id="GO:0090313">
    <property type="term" value="P:regulation of protein targeting to membrane"/>
    <property type="evidence" value="ECO:0007669"/>
    <property type="project" value="TreeGrafter"/>
</dbReference>
<dbReference type="Pfam" id="PF13116">
    <property type="entry name" value="YhdP"/>
    <property type="match status" value="2"/>
</dbReference>
<sequence>MRLLKTFSGWLGLIFGALVLFVGVFGAVTVWRVAQGPVSLHRITPYIVDRLNQSMGENRLSVDDLVLYWRGWDEKFDVRLRDVSVHGPDNNELLQVPEADVVFSTKALFEGVLALRELNLIGPRIRLERGRDGAINIGYAAEEDVVDDANRSPDGSNLATEDTASPDGSNQTERAPSLVIDLPPVPGDDQGTDALPKDGANGTDPGSDVHSGSQALRDIVDILSGARTDFPAADYFESFGVVNADLQVRDEKLGVIWAAPQADILLSRGKFGVSAEASMQVSAGSVATRIDVTGDYSTRTGEIDLTAKLGEIELAELATISNVFDGLRDAFVPVSGGLKAKYDANGELISASADLSVGSGVVSLPDEMRATYRVTGGRIATSYVPGRISFDDVTLNVGASVASLKGVVLDPFSDWKINLDVSATDVATNDLNRLWPENVGYDAREWVIENLSEGIVHQATMHTELHQDEAGEVILDALGGQMTMSGVTVHYLGEMPVVLDAAGRAEFDATSFKIYADQGNADGLIVENASIEFTKLDEPVPSADIEVVAHGSVQKALELIDAEPLGFAKRLGIDPKQITGDQATRVRLYFPLLRAVTFDDVEVAAATRIENAKVTKAFRDLDIADGAFELQVNTKGLDLSGDAAIGQGRTNIKWIESFADKAAVRSHYTLSGDLDLSALAKVDLDVSPYLTGVADGTVDIKVGENTVGVTGDVGLKQVAVNIDAVEYQKAANVPATATFDLVVLGDNSGSLNAFSVSAPLLNANGKAKWSGDSKISDVWALNLDSSNFRENLGLSGSVRLSQDQKLFADLSGQQFDLRSFVENHTNDAATTTSENPIGQDAMVTLAGDHFLVKGGEPTLTGGKIILNKMGENQEIEINAQQAILTPWIVSDDSDQNDLPAGNNPNSGGIGERASRVGGKTDVFVNVDQMVMANGELINEVEGAIHMIGDEWDSLVLNGTFGDRANIFAQVERTDFKTRTVRLTSENAGRFLRALDMYDNLLGGRMVVEGTVDEGDEAQPFAGKINIDEFRVVNAPIAARVLGAASLTGLGDVLAGNGIAFDELNGDFTYVNDVLTLGKVAANGTAVGVTANGSIDLAKSEIRLAGSIVPIYALNSALGVIPILGDLLVGEEGGGIFAPTYTIEGDLNEPDVDVNPLSTFVPGVFRNLITGAEPG</sequence>
<feature type="region of interest" description="Disordered" evidence="1">
    <location>
        <begin position="146"/>
        <end position="212"/>
    </location>
</feature>
<dbReference type="Proteomes" id="UP000233332">
    <property type="component" value="Unassembled WGS sequence"/>
</dbReference>
<accession>A0A2N3L3N5</accession>
<protein>
    <submittedName>
        <fullName evidence="3">DUF3971 domain-containing protein</fullName>
    </submittedName>
</protein>
<dbReference type="EMBL" id="NXGX01000006">
    <property type="protein sequence ID" value="PKR57449.1"/>
    <property type="molecule type" value="Genomic_DNA"/>
</dbReference>
<comment type="caution">
    <text evidence="3">The sequence shown here is derived from an EMBL/GenBank/DDBJ whole genome shotgun (WGS) entry which is preliminary data.</text>
</comment>
<evidence type="ECO:0000313" key="3">
    <source>
        <dbReference type="EMBL" id="PKR57449.1"/>
    </source>
</evidence>
<dbReference type="PANTHER" id="PTHR30441:SF8">
    <property type="entry name" value="DUF748 DOMAIN-CONTAINING PROTEIN"/>
    <property type="match status" value="1"/>
</dbReference>
<organism evidence="3 4">
    <name type="scientific">Thalassospira lohafexi</name>
    <dbReference type="NCBI Taxonomy" id="744227"/>
    <lineage>
        <taxon>Bacteria</taxon>
        <taxon>Pseudomonadati</taxon>
        <taxon>Pseudomonadota</taxon>
        <taxon>Alphaproteobacteria</taxon>
        <taxon>Rhodospirillales</taxon>
        <taxon>Thalassospiraceae</taxon>
        <taxon>Thalassospira</taxon>
    </lineage>
</organism>
<gene>
    <name evidence="3" type="ORF">COO92_16020</name>
</gene>
<proteinExistence type="predicted"/>
<dbReference type="AlphaFoldDB" id="A0A2N3L3N5"/>
<evidence type="ECO:0000256" key="1">
    <source>
        <dbReference type="SAM" id="MobiDB-lite"/>
    </source>
</evidence>
<feature type="region of interest" description="Disordered" evidence="1">
    <location>
        <begin position="893"/>
        <end position="914"/>
    </location>
</feature>
<dbReference type="GO" id="GO:0005886">
    <property type="term" value="C:plasma membrane"/>
    <property type="evidence" value="ECO:0007669"/>
    <property type="project" value="TreeGrafter"/>
</dbReference>